<dbReference type="CTD" id="51199"/>
<dbReference type="GO" id="GO:0034454">
    <property type="term" value="P:microtubule anchoring at centrosome"/>
    <property type="evidence" value="ECO:0007669"/>
    <property type="project" value="TreeGrafter"/>
</dbReference>
<feature type="coiled-coil region" evidence="5">
    <location>
        <begin position="2257"/>
        <end position="2460"/>
    </location>
</feature>
<accession>A0A6J2V7C5</accession>
<feature type="region of interest" description="Disordered" evidence="6">
    <location>
        <begin position="2181"/>
        <end position="2204"/>
    </location>
</feature>
<feature type="compositionally biased region" description="Basic and acidic residues" evidence="6">
    <location>
        <begin position="832"/>
        <end position="858"/>
    </location>
</feature>
<feature type="region of interest" description="Disordered" evidence="6">
    <location>
        <begin position="649"/>
        <end position="671"/>
    </location>
</feature>
<evidence type="ECO:0000256" key="1">
    <source>
        <dbReference type="ARBA" id="ARBA00004300"/>
    </source>
</evidence>
<feature type="region of interest" description="Disordered" evidence="6">
    <location>
        <begin position="938"/>
        <end position="963"/>
    </location>
</feature>
<feature type="region of interest" description="Disordered" evidence="6">
    <location>
        <begin position="2473"/>
        <end position="2492"/>
    </location>
</feature>
<dbReference type="InterPro" id="IPR011992">
    <property type="entry name" value="EF-hand-dom_pair"/>
</dbReference>
<evidence type="ECO:0000313" key="9">
    <source>
        <dbReference type="RefSeq" id="XP_030628219.1"/>
    </source>
</evidence>
<feature type="compositionally biased region" description="Polar residues" evidence="6">
    <location>
        <begin position="1748"/>
        <end position="1758"/>
    </location>
</feature>
<gene>
    <name evidence="9" type="primary">nin</name>
</gene>
<feature type="compositionally biased region" description="Basic and acidic residues" evidence="6">
    <location>
        <begin position="698"/>
        <end position="714"/>
    </location>
</feature>
<feature type="coiled-coil region" evidence="5">
    <location>
        <begin position="378"/>
        <end position="408"/>
    </location>
</feature>
<dbReference type="PANTHER" id="PTHR18905">
    <property type="entry name" value="NINEIN"/>
    <property type="match status" value="1"/>
</dbReference>
<keyword evidence="5" id="KW-0175">Coiled coil</keyword>
<feature type="coiled-coil region" evidence="5">
    <location>
        <begin position="1061"/>
        <end position="1312"/>
    </location>
</feature>
<evidence type="ECO:0000313" key="8">
    <source>
        <dbReference type="Proteomes" id="UP000504632"/>
    </source>
</evidence>
<protein>
    <submittedName>
        <fullName evidence="9">Ninein</fullName>
    </submittedName>
</protein>
<feature type="region of interest" description="Disordered" evidence="6">
    <location>
        <begin position="1748"/>
        <end position="1820"/>
    </location>
</feature>
<keyword evidence="2" id="KW-0963">Cytoplasm</keyword>
<feature type="compositionally biased region" description="Acidic residues" evidence="6">
    <location>
        <begin position="133"/>
        <end position="144"/>
    </location>
</feature>
<keyword evidence="8" id="KW-1185">Reference proteome</keyword>
<feature type="coiled-coil region" evidence="5">
    <location>
        <begin position="432"/>
        <end position="569"/>
    </location>
</feature>
<dbReference type="InParanoid" id="A0A6J2V7C5"/>
<evidence type="ECO:0000256" key="5">
    <source>
        <dbReference type="SAM" id="Coils"/>
    </source>
</evidence>
<reference evidence="9" key="1">
    <citation type="submission" date="2025-08" db="UniProtKB">
        <authorList>
            <consortium name="RefSeq"/>
        </authorList>
    </citation>
    <scope>IDENTIFICATION</scope>
</reference>
<dbReference type="GO" id="GO:0097539">
    <property type="term" value="C:ciliary transition fiber"/>
    <property type="evidence" value="ECO:0007669"/>
    <property type="project" value="TreeGrafter"/>
</dbReference>
<dbReference type="Proteomes" id="UP000504632">
    <property type="component" value="Chromosome 4"/>
</dbReference>
<feature type="region of interest" description="Disordered" evidence="6">
    <location>
        <begin position="1381"/>
        <end position="1407"/>
    </location>
</feature>
<dbReference type="PROSITE" id="PS50222">
    <property type="entry name" value="EF_HAND_2"/>
    <property type="match status" value="1"/>
</dbReference>
<feature type="coiled-coil region" evidence="5">
    <location>
        <begin position="2041"/>
        <end position="2068"/>
    </location>
</feature>
<dbReference type="GO" id="GO:0000242">
    <property type="term" value="C:pericentriolar material"/>
    <property type="evidence" value="ECO:0007669"/>
    <property type="project" value="TreeGrafter"/>
</dbReference>
<evidence type="ECO:0000256" key="2">
    <source>
        <dbReference type="ARBA" id="ARBA00022490"/>
    </source>
</evidence>
<dbReference type="GO" id="GO:0051642">
    <property type="term" value="P:centrosome localization"/>
    <property type="evidence" value="ECO:0007669"/>
    <property type="project" value="TreeGrafter"/>
</dbReference>
<feature type="compositionally biased region" description="Basic and acidic residues" evidence="6">
    <location>
        <begin position="2181"/>
        <end position="2194"/>
    </location>
</feature>
<feature type="compositionally biased region" description="Basic and acidic residues" evidence="6">
    <location>
        <begin position="1542"/>
        <end position="1558"/>
    </location>
</feature>
<dbReference type="GO" id="GO:0090222">
    <property type="term" value="P:centrosome-templated microtubule nucleation"/>
    <property type="evidence" value="ECO:0007669"/>
    <property type="project" value="TreeGrafter"/>
</dbReference>
<evidence type="ECO:0000256" key="3">
    <source>
        <dbReference type="ARBA" id="ARBA00022553"/>
    </source>
</evidence>
<dbReference type="GO" id="GO:0005814">
    <property type="term" value="C:centriole"/>
    <property type="evidence" value="ECO:0007669"/>
    <property type="project" value="TreeGrafter"/>
</dbReference>
<feature type="coiled-coil region" evidence="5">
    <location>
        <begin position="2102"/>
        <end position="2136"/>
    </location>
</feature>
<dbReference type="GeneID" id="115810428"/>
<feature type="coiled-coil region" evidence="5">
    <location>
        <begin position="1874"/>
        <end position="1929"/>
    </location>
</feature>
<name>A0A6J2V7C5_CHACN</name>
<dbReference type="OrthoDB" id="5799458at2759"/>
<keyword evidence="4" id="KW-0206">Cytoskeleton</keyword>
<sequence length="2607" mass="299971">MDEGQQDQYEERLKEVFHSFDSSGVGSLCPEELADLCQALHLEEVAPALLSTLLQNQDQLTGRVDFDQFKNALILVLSNASEEPPVGEETSVPPDSPEVLPKFVRGSKRYGRRSTPEFTETLSDFTAVPTGPEGEENGPQEGSDDGTVPRKRERWNADVSCPEEYEAEGQLHLWNPDEPGTPRGSVVPHCARLEERLQDACRELAIPWNGQATDQELLALCQQLGIEVTEDAFQALDGDGVMSVQEFVSYVLTQSKPPTPSASTPYRQLKRHHSMQPFDETGRRIATPSAMTGTIGMRLFSSLDDGTGYTPVEYVLDAWMEEGIENSPEILKALDFSLDGKVNLSELTAALENELLITKNGIHQAALASFKAEIRHLLERVDLELREKEKIRSDLEKTEKLKSQLASEVDDHHSAIERMNDINLRKLEQDHKERLAVVRAELTKEIDLIQQQANQQREELEAEMNKVRDDETFLREHLTLTIKENGRLESELLESTERLVEAENQVIKLQKNLDSILREKFGDLDPGSAEFFLQEDRLRQLRSHYEEQCRELQDRIDELQAQLEEYHILGKTPQTTLVPSLSDELESKSPGMESDQGLGFEEGQPFNMSLEAEMMLEQLKEQHLRELESVRTELTNKVRCSVSEYHHRLEEQRTASEEQRSQLSQQHQKEMQMLREEVTAALEQAHNFQTQLTQVEQEQDKLDRSQAEELSELQKRHEEEINLLRQESKSRTEELEEQLRVLEEQLSEAEKSFVQEREELDQHRAEQLRQMELHHQEVLHAKLEEERQRMIQEREDAQKTLIEEWERERQQLQKGHEEELRVRLEEEKCRAEEEQSELERGLTEEWEKERAQSEEKNTETLQAVLEEELLRLQKEQQEREMRLTEQWEQEKTELQEKHEADLQNSLAMEREKMKVLEEEMERRFMEICEKEKSKLEEQHERTLSARLEEERERLDKEKEEMKRGLQEVLDEEKTRLEESHREAIQELSAKHSEERERLSSLLEKLRGDIAEERVELESHFSQRIKEVEARFSGDQEAVSKRFQTDVSNLEQHYQTELQALSERHSEDRAKWEAEMEAVIQEAEEQRKLLQEAVRLDKESMYQELASERKQLELGHKEEMEALRTKNQELQNELENYISSAQIREIELSRQLNELHNRLQENLDAKDELLAQSERRVTQLEQLLRQTAEDFAEERAKLQSCIFNLEAQHSETLEVTEKHLIEREELLADREELTEKVKEVEQLLRQAAEDFDCERRELLGNLTELKESLSLYKMREEERAELLAERSQLIIRVQRMEAELTELTRNLAKNEVTDEETVKFESLPAELNRGIDDLSNITFVVDLYGDEVVRESENFGVSTKEPPSAKAEEVCYDFDKAFLETELPKSDRNTEQTEDEETGSVGGLNISVPENDVMGDTNVFCVQSNEGTEDTVFAEVESNSTENKRELEISSALIENGAPGVDNTVIDYTSEAIHSAFQDNVVIPGHEDTDDIDVDILGGTSHKDIENLVKSADFSKMRLGVSATVDNANSAKTDNDEEMLDGELDKGSKQHSSTKDGKNELCINPNVITEEDNRSDVSSASLVDINVSAEMDEEELWHNAVFDTIVKMISLEEANRQEIPDDTNGVISNGNTIYNSKVECDVEMVHVELTDSAEVTDNIFTSSCSVLIDNADRDNRKENYVAEGNSVEVYHNTEDKNAKSSNAGEDDNRDCSIVEFNGTVTGCTEPVSRLNNLSEIRNVTVDKSLGTVNTEVHNSTEDSANIRHATKEESKNSESADGAVAIISDEGESSCHQEDVQDYKTDKAESRPPNTGFQERGSHVSSVLGSDEEVFQERDACIREILELQERVLQVQDQTGLLPELSKQYNTATDHTVTLRQHICQLQQKTDELEALLEVNRQKIIISQHALEENTDLKAKLLAVAENAKDLEIQALRFADLKVRYDDCVSENFRLGEQNGKLEKRVQVLESKMYIMQDVHSQQSALLDEIARMRVESSKLSKTVRALKKQDEMSLSPQQEVESSESSSEDTFLDLNSQLEAKIQAVSDLEECCTEFERQNAKLRRALADLQVKSLRIHERMQAHRSEAGRLTEENVILRKKISALKEGELRETQEEMLQKLEQFRKEKTGNQKKAEGLKRQISEVHHHGQQLADENIILSQQNVENAAIMEGLSLQLGEVIQQTDRRRGLHHHDDSSADERDELSNGEDFTTAVSRTDKLKMEKDMLREELNRCVEKIAKLGAVECQLAQLMHEKQVIEKHNQGLHAQLSRAQEKVQALESTLQSITVQNARLKSDLRVTQQEKEVLKQEVMSLHKQMQDANDKNQVLEMALHSSSYQKQQKKQFIDKLSQLLDKEQHLLRENERLQREINNTQVDLQHARDKVQQLELTVLSLKQQQKQQGQACLVKAAEQEKAVLKRELDTVKKELLSTKSKMCDSSEAQREIECLRRENETLKVKQARLEAQLIEAVQLGGMLPQSPVRLPGDQRGQHRGDELRPDFNMQDEREMVMLKMEERMREVELMLRNVKMLLQEKVSQLKEQLLKNSKADVMIKDLYVENAQLLKALELTEQRQKVAEKKNYLLEEKISSLNKIVRDLSPPPLTGVPYHFTRS</sequence>
<dbReference type="InterPro" id="IPR002048">
    <property type="entry name" value="EF_hand_dom"/>
</dbReference>
<evidence type="ECO:0000256" key="4">
    <source>
        <dbReference type="ARBA" id="ARBA00023212"/>
    </source>
</evidence>
<keyword evidence="3" id="KW-0597">Phosphoprotein</keyword>
<evidence type="ECO:0000259" key="7">
    <source>
        <dbReference type="PROSITE" id="PS50222"/>
    </source>
</evidence>
<dbReference type="SUPFAM" id="SSF47473">
    <property type="entry name" value="EF-hand"/>
    <property type="match status" value="1"/>
</dbReference>
<feature type="compositionally biased region" description="Basic and acidic residues" evidence="6">
    <location>
        <begin position="1788"/>
        <end position="1805"/>
    </location>
</feature>
<feature type="coiled-coil region" evidence="5">
    <location>
        <begin position="2547"/>
        <end position="2574"/>
    </location>
</feature>
<feature type="region of interest" description="Disordered" evidence="6">
    <location>
        <begin position="1682"/>
        <end position="1709"/>
    </location>
</feature>
<proteinExistence type="predicted"/>
<organism evidence="8 9">
    <name type="scientific">Chanos chanos</name>
    <name type="common">Milkfish</name>
    <name type="synonym">Mugil chanos</name>
    <dbReference type="NCBI Taxonomy" id="29144"/>
    <lineage>
        <taxon>Eukaryota</taxon>
        <taxon>Metazoa</taxon>
        <taxon>Chordata</taxon>
        <taxon>Craniata</taxon>
        <taxon>Vertebrata</taxon>
        <taxon>Euteleostomi</taxon>
        <taxon>Actinopterygii</taxon>
        <taxon>Neopterygii</taxon>
        <taxon>Teleostei</taxon>
        <taxon>Ostariophysi</taxon>
        <taxon>Gonorynchiformes</taxon>
        <taxon>Chanidae</taxon>
        <taxon>Chanos</taxon>
    </lineage>
</organism>
<feature type="compositionally biased region" description="Basic and acidic residues" evidence="6">
    <location>
        <begin position="1764"/>
        <end position="1773"/>
    </location>
</feature>
<feature type="region of interest" description="Disordered" evidence="6">
    <location>
        <begin position="2001"/>
        <end position="2025"/>
    </location>
</feature>
<feature type="region of interest" description="Disordered" evidence="6">
    <location>
        <begin position="1527"/>
        <end position="1561"/>
    </location>
</feature>
<feature type="compositionally biased region" description="Basic and acidic residues" evidence="6">
    <location>
        <begin position="2483"/>
        <end position="2492"/>
    </location>
</feature>
<dbReference type="PANTHER" id="PTHR18905:SF11">
    <property type="entry name" value="NINEIN"/>
    <property type="match status" value="1"/>
</dbReference>
<feature type="compositionally biased region" description="Low complexity" evidence="6">
    <location>
        <begin position="2009"/>
        <end position="2021"/>
    </location>
</feature>
<feature type="compositionally biased region" description="Basic and acidic residues" evidence="6">
    <location>
        <begin position="1381"/>
        <end position="1390"/>
    </location>
</feature>
<dbReference type="GO" id="GO:0005509">
    <property type="term" value="F:calcium ion binding"/>
    <property type="evidence" value="ECO:0007669"/>
    <property type="project" value="InterPro"/>
</dbReference>
<dbReference type="GO" id="GO:0097431">
    <property type="term" value="C:mitotic spindle pole"/>
    <property type="evidence" value="ECO:0007669"/>
    <property type="project" value="TreeGrafter"/>
</dbReference>
<dbReference type="Gene3D" id="1.10.238.10">
    <property type="entry name" value="EF-hand"/>
    <property type="match status" value="2"/>
</dbReference>
<feature type="region of interest" description="Disordered" evidence="6">
    <location>
        <begin position="82"/>
        <end position="152"/>
    </location>
</feature>
<feature type="region of interest" description="Disordered" evidence="6">
    <location>
        <begin position="694"/>
        <end position="714"/>
    </location>
</feature>
<feature type="compositionally biased region" description="Polar residues" evidence="6">
    <location>
        <begin position="1807"/>
        <end position="1820"/>
    </location>
</feature>
<feature type="region of interest" description="Disordered" evidence="6">
    <location>
        <begin position="832"/>
        <end position="860"/>
    </location>
</feature>
<feature type="domain" description="EF-hand" evidence="7">
    <location>
        <begin position="8"/>
        <end position="43"/>
    </location>
</feature>
<feature type="compositionally biased region" description="Basic and acidic residues" evidence="6">
    <location>
        <begin position="649"/>
        <end position="660"/>
    </location>
</feature>
<dbReference type="RefSeq" id="XP_030628219.1">
    <property type="nucleotide sequence ID" value="XM_030772359.1"/>
</dbReference>
<evidence type="ECO:0000256" key="6">
    <source>
        <dbReference type="SAM" id="MobiDB-lite"/>
    </source>
</evidence>
<comment type="subcellular location">
    <subcellularLocation>
        <location evidence="1">Cytoplasm</location>
        <location evidence="1">Cytoskeleton</location>
        <location evidence="1">Microtubule organizing center</location>
        <location evidence="1">Centrosome</location>
    </subcellularLocation>
</comment>